<accession>A0A417YNK6</accession>
<dbReference type="OrthoDB" id="2357341at2"/>
<keyword evidence="1" id="KW-1133">Transmembrane helix</keyword>
<reference evidence="2 3" key="1">
    <citation type="journal article" date="2007" name="Int. J. Syst. Evol. Microbiol.">
        <title>Oceanobacillus profundus sp. nov., isolated from a deep-sea sediment core.</title>
        <authorList>
            <person name="Kim Y.G."/>
            <person name="Choi D.H."/>
            <person name="Hyun S."/>
            <person name="Cho B.C."/>
        </authorList>
    </citation>
    <scope>NUCLEOTIDE SEQUENCE [LARGE SCALE GENOMIC DNA]</scope>
    <source>
        <strain evidence="2 3">DSM 18246</strain>
    </source>
</reference>
<dbReference type="EMBL" id="QWEH01000001">
    <property type="protein sequence ID" value="RHW35178.1"/>
    <property type="molecule type" value="Genomic_DNA"/>
</dbReference>
<dbReference type="Proteomes" id="UP000285456">
    <property type="component" value="Unassembled WGS sequence"/>
</dbReference>
<keyword evidence="1" id="KW-0472">Membrane</keyword>
<comment type="caution">
    <text evidence="2">The sequence shown here is derived from an EMBL/GenBank/DDBJ whole genome shotgun (WGS) entry which is preliminary data.</text>
</comment>
<keyword evidence="3" id="KW-1185">Reference proteome</keyword>
<dbReference type="AlphaFoldDB" id="A0A417YNK6"/>
<name>A0A417YNK6_9BACI</name>
<feature type="transmembrane region" description="Helical" evidence="1">
    <location>
        <begin position="6"/>
        <end position="24"/>
    </location>
</feature>
<evidence type="ECO:0000313" key="2">
    <source>
        <dbReference type="EMBL" id="RHW35178.1"/>
    </source>
</evidence>
<dbReference type="RefSeq" id="WP_095310462.1">
    <property type="nucleotide sequence ID" value="NZ_JAMAWL010000006.1"/>
</dbReference>
<evidence type="ECO:0000256" key="1">
    <source>
        <dbReference type="SAM" id="Phobius"/>
    </source>
</evidence>
<organism evidence="2 3">
    <name type="scientific">Oceanobacillus profundus</name>
    <dbReference type="NCBI Taxonomy" id="372463"/>
    <lineage>
        <taxon>Bacteria</taxon>
        <taxon>Bacillati</taxon>
        <taxon>Bacillota</taxon>
        <taxon>Bacilli</taxon>
        <taxon>Bacillales</taxon>
        <taxon>Bacillaceae</taxon>
        <taxon>Oceanobacillus</taxon>
    </lineage>
</organism>
<protein>
    <submittedName>
        <fullName evidence="2">Uncharacterized protein</fullName>
    </submittedName>
</protein>
<sequence length="70" mass="7598">MGFYYFIILSIGVCLISGAALQAFKHLSLSNKWVIFLGSTGVLLIGLSVFLFTPGSSDIIADILRLTNYP</sequence>
<evidence type="ECO:0000313" key="3">
    <source>
        <dbReference type="Proteomes" id="UP000285456"/>
    </source>
</evidence>
<proteinExistence type="predicted"/>
<keyword evidence="1" id="KW-0812">Transmembrane</keyword>
<gene>
    <name evidence="2" type="ORF">D1B32_00730</name>
</gene>
<feature type="transmembrane region" description="Helical" evidence="1">
    <location>
        <begin position="33"/>
        <end position="52"/>
    </location>
</feature>